<reference evidence="1" key="1">
    <citation type="submission" date="2020-05" db="EMBL/GenBank/DDBJ databases">
        <authorList>
            <person name="Rincon C."/>
            <person name="Sanders R I."/>
            <person name="Robbins C."/>
            <person name="Chaturvedi A."/>
        </authorList>
    </citation>
    <scope>NUCLEOTIDE SEQUENCE</scope>
    <source>
        <strain evidence="1">CHB12</strain>
    </source>
</reference>
<evidence type="ECO:0000313" key="2">
    <source>
        <dbReference type="Proteomes" id="UP000684084"/>
    </source>
</evidence>
<proteinExistence type="predicted"/>
<dbReference type="AlphaFoldDB" id="A0A915ZB20"/>
<organism evidence="1 2">
    <name type="scientific">Rhizophagus irregularis</name>
    <dbReference type="NCBI Taxonomy" id="588596"/>
    <lineage>
        <taxon>Eukaryota</taxon>
        <taxon>Fungi</taxon>
        <taxon>Fungi incertae sedis</taxon>
        <taxon>Mucoromycota</taxon>
        <taxon>Glomeromycotina</taxon>
        <taxon>Glomeromycetes</taxon>
        <taxon>Glomerales</taxon>
        <taxon>Glomeraceae</taxon>
        <taxon>Rhizophagus</taxon>
    </lineage>
</organism>
<protein>
    <submittedName>
        <fullName evidence="1">Uncharacterized protein</fullName>
    </submittedName>
</protein>
<evidence type="ECO:0000313" key="1">
    <source>
        <dbReference type="EMBL" id="CAB5369476.1"/>
    </source>
</evidence>
<accession>A0A915ZB20</accession>
<sequence length="98" mass="11134">MVGMKHQLLLLPIFKQLDVERKTELPPFHKEILIRTDYKTPNSFNYSASSSRVSSGSSQGTFITTLALNAYAEFNTKHKTLYTTTCTILPVQQHTIED</sequence>
<comment type="caution">
    <text evidence="1">The sequence shown here is derived from an EMBL/GenBank/DDBJ whole genome shotgun (WGS) entry which is preliminary data.</text>
</comment>
<dbReference type="Proteomes" id="UP000684084">
    <property type="component" value="Unassembled WGS sequence"/>
</dbReference>
<gene>
    <name evidence="1" type="ORF">CHRIB12_LOCUS12205</name>
</gene>
<dbReference type="EMBL" id="CAGKOT010000026">
    <property type="protein sequence ID" value="CAB5369476.1"/>
    <property type="molecule type" value="Genomic_DNA"/>
</dbReference>
<name>A0A915ZB20_9GLOM</name>